<evidence type="ECO:0000313" key="2">
    <source>
        <dbReference type="EMBL" id="MFC7090224.1"/>
    </source>
</evidence>
<dbReference type="GO" id="GO:0051213">
    <property type="term" value="F:dioxygenase activity"/>
    <property type="evidence" value="ECO:0007669"/>
    <property type="project" value="UniProtKB-KW"/>
</dbReference>
<feature type="domain" description="Catechol dioxygenase N-terminal" evidence="1">
    <location>
        <begin position="27"/>
        <end position="67"/>
    </location>
</feature>
<proteinExistence type="predicted"/>
<dbReference type="SUPFAM" id="SSF49482">
    <property type="entry name" value="Aromatic compound dioxygenase"/>
    <property type="match status" value="1"/>
</dbReference>
<protein>
    <submittedName>
        <fullName evidence="2">Dioxygenase</fullName>
    </submittedName>
</protein>
<dbReference type="InterPro" id="IPR007535">
    <property type="entry name" value="Catechol_dOase_N"/>
</dbReference>
<keyword evidence="2" id="KW-0560">Oxidoreductase</keyword>
<gene>
    <name evidence="2" type="ORF">ACFQH5_11765</name>
</gene>
<organism evidence="2 3">
    <name type="scientific">Halomonas salifodinae</name>
    <dbReference type="NCBI Taxonomy" id="438745"/>
    <lineage>
        <taxon>Bacteria</taxon>
        <taxon>Pseudomonadati</taxon>
        <taxon>Pseudomonadota</taxon>
        <taxon>Gammaproteobacteria</taxon>
        <taxon>Oceanospirillales</taxon>
        <taxon>Halomonadaceae</taxon>
        <taxon>Halomonas</taxon>
    </lineage>
</organism>
<dbReference type="EMBL" id="JBHSZP010000024">
    <property type="protein sequence ID" value="MFC7090224.1"/>
    <property type="molecule type" value="Genomic_DNA"/>
</dbReference>
<name>A0ABW2EZ62_9GAMM</name>
<dbReference type="RefSeq" id="WP_379729868.1">
    <property type="nucleotide sequence ID" value="NZ_JBHSZP010000024.1"/>
</dbReference>
<sequence>MSVKIFDTPEVQDFLKAVAGFDQAGGNERAKQILHRLLSDLYRLIDDFDVSPEEFWSSVSLLNALGHDT</sequence>
<evidence type="ECO:0000259" key="1">
    <source>
        <dbReference type="Pfam" id="PF04444"/>
    </source>
</evidence>
<comment type="caution">
    <text evidence="2">The sequence shown here is derived from an EMBL/GenBank/DDBJ whole genome shotgun (WGS) entry which is preliminary data.</text>
</comment>
<dbReference type="InterPro" id="IPR015889">
    <property type="entry name" value="Intradiol_dOase_core"/>
</dbReference>
<dbReference type="Gene3D" id="2.60.130.10">
    <property type="entry name" value="Aromatic compound dioxygenase"/>
    <property type="match status" value="1"/>
</dbReference>
<dbReference type="Proteomes" id="UP001596411">
    <property type="component" value="Unassembled WGS sequence"/>
</dbReference>
<keyword evidence="3" id="KW-1185">Reference proteome</keyword>
<feature type="non-terminal residue" evidence="2">
    <location>
        <position position="69"/>
    </location>
</feature>
<evidence type="ECO:0000313" key="3">
    <source>
        <dbReference type="Proteomes" id="UP001596411"/>
    </source>
</evidence>
<keyword evidence="2" id="KW-0223">Dioxygenase</keyword>
<accession>A0ABW2EZ62</accession>
<dbReference type="Pfam" id="PF04444">
    <property type="entry name" value="Dioxygenase_N"/>
    <property type="match status" value="1"/>
</dbReference>
<reference evidence="3" key="1">
    <citation type="journal article" date="2019" name="Int. J. Syst. Evol. Microbiol.">
        <title>The Global Catalogue of Microorganisms (GCM) 10K type strain sequencing project: providing services to taxonomists for standard genome sequencing and annotation.</title>
        <authorList>
            <consortium name="The Broad Institute Genomics Platform"/>
            <consortium name="The Broad Institute Genome Sequencing Center for Infectious Disease"/>
            <person name="Wu L."/>
            <person name="Ma J."/>
        </authorList>
    </citation>
    <scope>NUCLEOTIDE SEQUENCE [LARGE SCALE GENOMIC DNA]</scope>
    <source>
        <strain evidence="3">CGMCC 1.13666</strain>
    </source>
</reference>